<dbReference type="InterPro" id="IPR052781">
    <property type="entry name" value="Cys_protease_inhibitor_I42"/>
</dbReference>
<dbReference type="PANTHER" id="PTHR36530">
    <property type="entry name" value="INHIBITOR OF CYSTEINE PEPTIDASE"/>
    <property type="match status" value="1"/>
</dbReference>
<sequence length="532" mass="59585">MIFLLKRIICYAMVLSLIALSAAPALAKPAPGDFADLLEHWAQRNVSAVCNLGLMSGMGENEQGSQVFSPDGLVNRAQLALVLQRTFELDYGEKSFIKQPQAGDYYLDVDNGAWYAEAVKFCAINQVFDSAEKFYPEQAVTRIEVARAIHRSIKAKGLNIPMIMLMPYYQDMEGLSQEDSNALVFASNTSLMKGDGQNWRPQEQITRAELATVLNSLLRLLAVDESYDGQEYRLAPGHSFTLMLDSNPTTGYSWTASYDEKVLALDARHYQQAGEGNIMGQGGKDTWRFKALQAGTAEIKMVYSRSWESVEPIKTFTLKIVIAPGQAETGKVKVSSRMLKEKSDTMDVDLEIPVISGLEAVLQSAINQRFEGDAMELKQSLETGLKAYLAECKAEGYPIRSYQLFTRYQQCRLNDKVLSLYVDYYQYTGGAHGITERRAYNIDLKSGELLPLAAMFKPGYDYKAVIEQEIKRQIALNSDVYFKGDQGFKGLNKEQGYYLEDENLEIYFGQYEIAPGVSGIPEFKIPLKLLSI</sequence>
<dbReference type="InterPro" id="IPR037126">
    <property type="entry name" value="PdaC/RsiV-like_sf"/>
</dbReference>
<dbReference type="Pfam" id="PF00395">
    <property type="entry name" value="SLH"/>
    <property type="match status" value="2"/>
</dbReference>
<dbReference type="Pfam" id="PF13739">
    <property type="entry name" value="PdaC"/>
    <property type="match status" value="1"/>
</dbReference>
<proteinExistence type="predicted"/>
<feature type="signal peptide" evidence="4">
    <location>
        <begin position="1"/>
        <end position="27"/>
    </location>
</feature>
<dbReference type="InterPro" id="IPR001119">
    <property type="entry name" value="SLH_dom"/>
</dbReference>
<comment type="caution">
    <text evidence="6">The sequence shown here is derived from an EMBL/GenBank/DDBJ whole genome shotgun (WGS) entry which is preliminary data.</text>
</comment>
<dbReference type="GO" id="GO:0004869">
    <property type="term" value="F:cysteine-type endopeptidase inhibitor activity"/>
    <property type="evidence" value="ECO:0007669"/>
    <property type="project" value="UniProtKB-KW"/>
</dbReference>
<dbReference type="Pfam" id="PF11738">
    <property type="entry name" value="DUF3298"/>
    <property type="match status" value="1"/>
</dbReference>
<evidence type="ECO:0000259" key="5">
    <source>
        <dbReference type="PROSITE" id="PS51272"/>
    </source>
</evidence>
<dbReference type="Gene3D" id="2.60.40.2020">
    <property type="match status" value="1"/>
</dbReference>
<accession>A0A354YT47</accession>
<evidence type="ECO:0000256" key="4">
    <source>
        <dbReference type="SAM" id="SignalP"/>
    </source>
</evidence>
<dbReference type="Gene3D" id="3.30.565.40">
    <property type="entry name" value="Fervidobacterium nodosum Rt17-B1 like"/>
    <property type="match status" value="1"/>
</dbReference>
<keyword evidence="3" id="KW-0677">Repeat</keyword>
<dbReference type="InterPro" id="IPR025303">
    <property type="entry name" value="PdaC"/>
</dbReference>
<keyword evidence="4" id="KW-0732">Signal</keyword>
<dbReference type="PANTHER" id="PTHR36530:SF1">
    <property type="entry name" value="AMOEBIASIN-1"/>
    <property type="match status" value="1"/>
</dbReference>
<gene>
    <name evidence="6" type="ORF">DDZ44_00970</name>
</gene>
<dbReference type="Proteomes" id="UP000263273">
    <property type="component" value="Unassembled WGS sequence"/>
</dbReference>
<name>A0A354YT47_9FIRM</name>
<keyword evidence="2" id="KW-0789">Thiol protease inhibitor</keyword>
<organism evidence="6 7">
    <name type="scientific">Syntrophomonas wolfei</name>
    <dbReference type="NCBI Taxonomy" id="863"/>
    <lineage>
        <taxon>Bacteria</taxon>
        <taxon>Bacillati</taxon>
        <taxon>Bacillota</taxon>
        <taxon>Clostridia</taxon>
        <taxon>Eubacteriales</taxon>
        <taxon>Syntrophomonadaceae</taxon>
        <taxon>Syntrophomonas</taxon>
    </lineage>
</organism>
<evidence type="ECO:0000256" key="2">
    <source>
        <dbReference type="ARBA" id="ARBA00022704"/>
    </source>
</evidence>
<dbReference type="Pfam" id="PF09394">
    <property type="entry name" value="Inhibitor_I42"/>
    <property type="match status" value="1"/>
</dbReference>
<dbReference type="Gene3D" id="3.90.640.20">
    <property type="entry name" value="Heat-shock cognate protein, ATPase"/>
    <property type="match status" value="1"/>
</dbReference>
<dbReference type="AlphaFoldDB" id="A0A354YT47"/>
<evidence type="ECO:0000256" key="1">
    <source>
        <dbReference type="ARBA" id="ARBA00022690"/>
    </source>
</evidence>
<dbReference type="SUPFAM" id="SSF141066">
    <property type="entry name" value="ICP-like"/>
    <property type="match status" value="1"/>
</dbReference>
<evidence type="ECO:0000313" key="7">
    <source>
        <dbReference type="Proteomes" id="UP000263273"/>
    </source>
</evidence>
<reference evidence="6 7" key="1">
    <citation type="journal article" date="2018" name="Nat. Biotechnol.">
        <title>A standardized bacterial taxonomy based on genome phylogeny substantially revises the tree of life.</title>
        <authorList>
            <person name="Parks D.H."/>
            <person name="Chuvochina M."/>
            <person name="Waite D.W."/>
            <person name="Rinke C."/>
            <person name="Skarshewski A."/>
            <person name="Chaumeil P.A."/>
            <person name="Hugenholtz P."/>
        </authorList>
    </citation>
    <scope>NUCLEOTIDE SEQUENCE [LARGE SCALE GENOMIC DNA]</scope>
    <source>
        <strain evidence="6">UBA10948</strain>
    </source>
</reference>
<dbReference type="InterPro" id="IPR018990">
    <property type="entry name" value="Prot_inh_I42_chagasin"/>
</dbReference>
<dbReference type="InterPro" id="IPR021729">
    <property type="entry name" value="DUF3298"/>
</dbReference>
<dbReference type="EMBL" id="DNZF01000023">
    <property type="protein sequence ID" value="HBK52495.1"/>
    <property type="molecule type" value="Genomic_DNA"/>
</dbReference>
<evidence type="ECO:0000256" key="3">
    <source>
        <dbReference type="ARBA" id="ARBA00022737"/>
    </source>
</evidence>
<dbReference type="InterPro" id="IPR036331">
    <property type="entry name" value="Chagasin-like_sf"/>
</dbReference>
<dbReference type="PROSITE" id="PS51272">
    <property type="entry name" value="SLH"/>
    <property type="match status" value="2"/>
</dbReference>
<dbReference type="STRING" id="378794.GCA_001570625_01922"/>
<feature type="domain" description="SLH" evidence="5">
    <location>
        <begin position="29"/>
        <end position="97"/>
    </location>
</feature>
<feature type="domain" description="SLH" evidence="5">
    <location>
        <begin position="102"/>
        <end position="163"/>
    </location>
</feature>
<protein>
    <recommendedName>
        <fullName evidence="5">SLH domain-containing protein</fullName>
    </recommendedName>
</protein>
<keyword evidence="1" id="KW-0646">Protease inhibitor</keyword>
<evidence type="ECO:0000313" key="6">
    <source>
        <dbReference type="EMBL" id="HBK52495.1"/>
    </source>
</evidence>
<feature type="chain" id="PRO_5016767491" description="SLH domain-containing protein" evidence="4">
    <location>
        <begin position="28"/>
        <end position="532"/>
    </location>
</feature>